<evidence type="ECO:0000313" key="6">
    <source>
        <dbReference type="EMBL" id="KAJ1359292.1"/>
    </source>
</evidence>
<feature type="domain" description="DhaL" evidence="5">
    <location>
        <begin position="1"/>
        <end position="116"/>
    </location>
</feature>
<dbReference type="GO" id="GO:0004371">
    <property type="term" value="F:glycerone kinase activity"/>
    <property type="evidence" value="ECO:0007669"/>
    <property type="project" value="UniProtKB-EC"/>
</dbReference>
<dbReference type="InterPro" id="IPR004007">
    <property type="entry name" value="DhaL_dom"/>
</dbReference>
<comment type="caution">
    <text evidence="6">The sequence shown here is derived from an EMBL/GenBank/DDBJ whole genome shotgun (WGS) entry which is preliminary data.</text>
</comment>
<dbReference type="AlphaFoldDB" id="A0AAD5QR65"/>
<keyword evidence="1" id="KW-0808">Transferase</keyword>
<evidence type="ECO:0000313" key="7">
    <source>
        <dbReference type="Proteomes" id="UP001196413"/>
    </source>
</evidence>
<dbReference type="PANTHER" id="PTHR28629">
    <property type="entry name" value="TRIOKINASE/FMN CYCLASE"/>
    <property type="match status" value="1"/>
</dbReference>
<proteinExistence type="predicted"/>
<comment type="catalytic activity">
    <reaction evidence="3">
        <text>D-glyceraldehyde + ATP = D-glyceraldehyde 3-phosphate + ADP + H(+)</text>
        <dbReference type="Rhea" id="RHEA:13941"/>
        <dbReference type="ChEBI" id="CHEBI:15378"/>
        <dbReference type="ChEBI" id="CHEBI:17378"/>
        <dbReference type="ChEBI" id="CHEBI:30616"/>
        <dbReference type="ChEBI" id="CHEBI:59776"/>
        <dbReference type="ChEBI" id="CHEBI:456216"/>
        <dbReference type="EC" id="2.7.1.28"/>
    </reaction>
</comment>
<dbReference type="EMBL" id="JAHQIW010003594">
    <property type="protein sequence ID" value="KAJ1359292.1"/>
    <property type="molecule type" value="Genomic_DNA"/>
</dbReference>
<feature type="non-terminal residue" evidence="6">
    <location>
        <position position="123"/>
    </location>
</feature>
<gene>
    <name evidence="6" type="ORF">KIN20_017982</name>
</gene>
<evidence type="ECO:0000256" key="1">
    <source>
        <dbReference type="ARBA" id="ARBA00022679"/>
    </source>
</evidence>
<keyword evidence="2" id="KW-0418">Kinase</keyword>
<dbReference type="GO" id="GO:0005829">
    <property type="term" value="C:cytosol"/>
    <property type="evidence" value="ECO:0007669"/>
    <property type="project" value="TreeGrafter"/>
</dbReference>
<evidence type="ECO:0000259" key="5">
    <source>
        <dbReference type="PROSITE" id="PS51480"/>
    </source>
</evidence>
<name>A0AAD5QR65_PARTN</name>
<organism evidence="6 7">
    <name type="scientific">Parelaphostrongylus tenuis</name>
    <name type="common">Meningeal worm</name>
    <dbReference type="NCBI Taxonomy" id="148309"/>
    <lineage>
        <taxon>Eukaryota</taxon>
        <taxon>Metazoa</taxon>
        <taxon>Ecdysozoa</taxon>
        <taxon>Nematoda</taxon>
        <taxon>Chromadorea</taxon>
        <taxon>Rhabditida</taxon>
        <taxon>Rhabditina</taxon>
        <taxon>Rhabditomorpha</taxon>
        <taxon>Strongyloidea</taxon>
        <taxon>Metastrongylidae</taxon>
        <taxon>Parelaphostrongylus</taxon>
    </lineage>
</organism>
<dbReference type="Gene3D" id="1.25.40.340">
    <property type="match status" value="1"/>
</dbReference>
<reference evidence="6" key="1">
    <citation type="submission" date="2021-06" db="EMBL/GenBank/DDBJ databases">
        <title>Parelaphostrongylus tenuis whole genome reference sequence.</title>
        <authorList>
            <person name="Garwood T.J."/>
            <person name="Larsen P.A."/>
            <person name="Fountain-Jones N.M."/>
            <person name="Garbe J.R."/>
            <person name="Macchietto M.G."/>
            <person name="Kania S.A."/>
            <person name="Gerhold R.W."/>
            <person name="Richards J.E."/>
            <person name="Wolf T.M."/>
        </authorList>
    </citation>
    <scope>NUCLEOTIDE SEQUENCE</scope>
    <source>
        <strain evidence="6">MNPRO001-30</strain>
        <tissue evidence="6">Meninges</tissue>
    </source>
</reference>
<comment type="catalytic activity">
    <reaction evidence="4">
        <text>dihydroxyacetone + ATP = dihydroxyacetone phosphate + ADP + H(+)</text>
        <dbReference type="Rhea" id="RHEA:15773"/>
        <dbReference type="ChEBI" id="CHEBI:15378"/>
        <dbReference type="ChEBI" id="CHEBI:16016"/>
        <dbReference type="ChEBI" id="CHEBI:30616"/>
        <dbReference type="ChEBI" id="CHEBI:57642"/>
        <dbReference type="ChEBI" id="CHEBI:456216"/>
        <dbReference type="EC" id="2.7.1.29"/>
    </reaction>
</comment>
<dbReference type="GO" id="GO:0050354">
    <property type="term" value="F:triokinase activity"/>
    <property type="evidence" value="ECO:0007669"/>
    <property type="project" value="UniProtKB-EC"/>
</dbReference>
<evidence type="ECO:0000256" key="3">
    <source>
        <dbReference type="ARBA" id="ARBA00047974"/>
    </source>
</evidence>
<dbReference type="PROSITE" id="PS51480">
    <property type="entry name" value="DHAL"/>
    <property type="match status" value="1"/>
</dbReference>
<dbReference type="SUPFAM" id="SSF101473">
    <property type="entry name" value="DhaL-like"/>
    <property type="match status" value="1"/>
</dbReference>
<dbReference type="GO" id="GO:0019563">
    <property type="term" value="P:glycerol catabolic process"/>
    <property type="evidence" value="ECO:0007669"/>
    <property type="project" value="TreeGrafter"/>
</dbReference>
<sequence length="123" mass="13132">LYALKLSAAAGEFAGTPIGFKHLSTALIIATEVVQKYGEAKPGDRTLVDSPCAAIAKIRGGKTKWDIILEAAMTEAHSTAQMKAVAGRASYTSKEVQTRPDAGAMAMAYFMLTIRETIKRNKA</sequence>
<dbReference type="InterPro" id="IPR036117">
    <property type="entry name" value="DhaL_dom_sf"/>
</dbReference>
<dbReference type="Proteomes" id="UP001196413">
    <property type="component" value="Unassembled WGS sequence"/>
</dbReference>
<keyword evidence="7" id="KW-1185">Reference proteome</keyword>
<dbReference type="InterPro" id="IPR050861">
    <property type="entry name" value="Dihydroxyacetone_Kinase"/>
</dbReference>
<dbReference type="SMART" id="SM01120">
    <property type="entry name" value="Dak2"/>
    <property type="match status" value="1"/>
</dbReference>
<evidence type="ECO:0000256" key="4">
    <source>
        <dbReference type="ARBA" id="ARBA00048898"/>
    </source>
</evidence>
<accession>A0AAD5QR65</accession>
<dbReference type="PANTHER" id="PTHR28629:SF4">
    <property type="entry name" value="TRIOKINASE_FMN CYCLASE"/>
    <property type="match status" value="1"/>
</dbReference>
<evidence type="ECO:0000256" key="2">
    <source>
        <dbReference type="ARBA" id="ARBA00022777"/>
    </source>
</evidence>
<dbReference type="Pfam" id="PF02734">
    <property type="entry name" value="Dak2"/>
    <property type="match status" value="1"/>
</dbReference>
<protein>
    <recommendedName>
        <fullName evidence="5">DhaL domain-containing protein</fullName>
    </recommendedName>
</protein>